<name>A0A7I9VHK9_9BACT</name>
<dbReference type="CDD" id="cd02966">
    <property type="entry name" value="TlpA_like_family"/>
    <property type="match status" value="1"/>
</dbReference>
<dbReference type="InterPro" id="IPR036249">
    <property type="entry name" value="Thioredoxin-like_sf"/>
</dbReference>
<accession>A0A7I9VHK9</accession>
<dbReference type="PANTHER" id="PTHR42852">
    <property type="entry name" value="THIOL:DISULFIDE INTERCHANGE PROTEIN DSBE"/>
    <property type="match status" value="1"/>
</dbReference>
<keyword evidence="3" id="KW-1185">Reference proteome</keyword>
<organism evidence="2 3">
    <name type="scientific">Anaeromyxobacter diazotrophicus</name>
    <dbReference type="NCBI Taxonomy" id="2590199"/>
    <lineage>
        <taxon>Bacteria</taxon>
        <taxon>Pseudomonadati</taxon>
        <taxon>Myxococcota</taxon>
        <taxon>Myxococcia</taxon>
        <taxon>Myxococcales</taxon>
        <taxon>Cystobacterineae</taxon>
        <taxon>Anaeromyxobacteraceae</taxon>
        <taxon>Anaeromyxobacter</taxon>
    </lineage>
</organism>
<protein>
    <recommendedName>
        <fullName evidence="1">Thioredoxin domain-containing protein</fullName>
    </recommendedName>
</protein>
<evidence type="ECO:0000313" key="3">
    <source>
        <dbReference type="Proteomes" id="UP000503640"/>
    </source>
</evidence>
<evidence type="ECO:0000259" key="1">
    <source>
        <dbReference type="PROSITE" id="PS51352"/>
    </source>
</evidence>
<dbReference type="AlphaFoldDB" id="A0A7I9VHK9"/>
<dbReference type="Gene3D" id="3.40.30.10">
    <property type="entry name" value="Glutaredoxin"/>
    <property type="match status" value="1"/>
</dbReference>
<dbReference type="Proteomes" id="UP000503640">
    <property type="component" value="Unassembled WGS sequence"/>
</dbReference>
<proteinExistence type="predicted"/>
<dbReference type="InterPro" id="IPR000866">
    <property type="entry name" value="AhpC/TSA"/>
</dbReference>
<dbReference type="Pfam" id="PF00578">
    <property type="entry name" value="AhpC-TSA"/>
    <property type="match status" value="1"/>
</dbReference>
<reference evidence="3" key="1">
    <citation type="journal article" date="2020" name="Appl. Environ. Microbiol.">
        <title>Diazotrophic Anaeromyxobacter Isolates from Soils.</title>
        <authorList>
            <person name="Masuda Y."/>
            <person name="Yamanaka H."/>
            <person name="Xu Z.X."/>
            <person name="Shiratori Y."/>
            <person name="Aono T."/>
            <person name="Amachi S."/>
            <person name="Senoo K."/>
            <person name="Itoh H."/>
        </authorList>
    </citation>
    <scope>NUCLEOTIDE SEQUENCE [LARGE SCALE GENOMIC DNA]</scope>
    <source>
        <strain evidence="3">R267</strain>
    </source>
</reference>
<dbReference type="InterPro" id="IPR050553">
    <property type="entry name" value="Thioredoxin_ResA/DsbE_sf"/>
</dbReference>
<feature type="domain" description="Thioredoxin" evidence="1">
    <location>
        <begin position="1"/>
        <end position="138"/>
    </location>
</feature>
<dbReference type="InterPro" id="IPR013766">
    <property type="entry name" value="Thioredoxin_domain"/>
</dbReference>
<dbReference type="EMBL" id="BJTG01000002">
    <property type="protein sequence ID" value="GEJ55874.1"/>
    <property type="molecule type" value="Genomic_DNA"/>
</dbReference>
<sequence>MGRPLTLAAPGLDGQPVDVGAERGRVRIVDFWATWCEPCRDALPALDALARDLGPRGLSVYGVSIDADRGQIARFLEQHPVAFPVLWDKDAVLVGRFDVTTMPATLIVDRGGVIRHVHQGWEKGRAALERREVEALLAEP</sequence>
<gene>
    <name evidence="2" type="ORF">AMYX_06150</name>
</gene>
<comment type="caution">
    <text evidence="2">The sequence shown here is derived from an EMBL/GenBank/DDBJ whole genome shotgun (WGS) entry which is preliminary data.</text>
</comment>
<dbReference type="GO" id="GO:0016491">
    <property type="term" value="F:oxidoreductase activity"/>
    <property type="evidence" value="ECO:0007669"/>
    <property type="project" value="InterPro"/>
</dbReference>
<dbReference type="SUPFAM" id="SSF52833">
    <property type="entry name" value="Thioredoxin-like"/>
    <property type="match status" value="1"/>
</dbReference>
<dbReference type="PROSITE" id="PS51352">
    <property type="entry name" value="THIOREDOXIN_2"/>
    <property type="match status" value="1"/>
</dbReference>
<dbReference type="RefSeq" id="WP_235969426.1">
    <property type="nucleotide sequence ID" value="NZ_BJTG01000002.1"/>
</dbReference>
<dbReference type="PANTHER" id="PTHR42852:SF17">
    <property type="entry name" value="THIOREDOXIN-LIKE PROTEIN HI_1115"/>
    <property type="match status" value="1"/>
</dbReference>
<dbReference type="GO" id="GO:0016209">
    <property type="term" value="F:antioxidant activity"/>
    <property type="evidence" value="ECO:0007669"/>
    <property type="project" value="InterPro"/>
</dbReference>
<evidence type="ECO:0000313" key="2">
    <source>
        <dbReference type="EMBL" id="GEJ55874.1"/>
    </source>
</evidence>